<gene>
    <name evidence="2" type="ORF">EJ04DRAFT_3493</name>
</gene>
<protein>
    <submittedName>
        <fullName evidence="2">Uncharacterized protein</fullName>
    </submittedName>
</protein>
<dbReference type="AlphaFoldDB" id="A0A9P4RAX9"/>
<accession>A0A9P4RAX9</accession>
<keyword evidence="1" id="KW-1133">Transmembrane helix</keyword>
<sequence length="94" mass="10514">MGWGCRSHWYRSTRLQDRRGIFRLESSQNQNGSSGYLALITTTLSPCLISSFGMLFFLYMHVGGEIASQSSGLIVLWRGPCLQSRMPQRASGPL</sequence>
<evidence type="ECO:0000313" key="3">
    <source>
        <dbReference type="Proteomes" id="UP000799444"/>
    </source>
</evidence>
<comment type="caution">
    <text evidence="2">The sequence shown here is derived from an EMBL/GenBank/DDBJ whole genome shotgun (WGS) entry which is preliminary data.</text>
</comment>
<evidence type="ECO:0000313" key="2">
    <source>
        <dbReference type="EMBL" id="KAF2741410.1"/>
    </source>
</evidence>
<organism evidence="2 3">
    <name type="scientific">Polyplosphaeria fusca</name>
    <dbReference type="NCBI Taxonomy" id="682080"/>
    <lineage>
        <taxon>Eukaryota</taxon>
        <taxon>Fungi</taxon>
        <taxon>Dikarya</taxon>
        <taxon>Ascomycota</taxon>
        <taxon>Pezizomycotina</taxon>
        <taxon>Dothideomycetes</taxon>
        <taxon>Pleosporomycetidae</taxon>
        <taxon>Pleosporales</taxon>
        <taxon>Tetraplosphaeriaceae</taxon>
        <taxon>Polyplosphaeria</taxon>
    </lineage>
</organism>
<keyword evidence="3" id="KW-1185">Reference proteome</keyword>
<evidence type="ECO:0000256" key="1">
    <source>
        <dbReference type="SAM" id="Phobius"/>
    </source>
</evidence>
<reference evidence="2" key="1">
    <citation type="journal article" date="2020" name="Stud. Mycol.">
        <title>101 Dothideomycetes genomes: a test case for predicting lifestyles and emergence of pathogens.</title>
        <authorList>
            <person name="Haridas S."/>
            <person name="Albert R."/>
            <person name="Binder M."/>
            <person name="Bloem J."/>
            <person name="Labutti K."/>
            <person name="Salamov A."/>
            <person name="Andreopoulos B."/>
            <person name="Baker S."/>
            <person name="Barry K."/>
            <person name="Bills G."/>
            <person name="Bluhm B."/>
            <person name="Cannon C."/>
            <person name="Castanera R."/>
            <person name="Culley D."/>
            <person name="Daum C."/>
            <person name="Ezra D."/>
            <person name="Gonzalez J."/>
            <person name="Henrissat B."/>
            <person name="Kuo A."/>
            <person name="Liang C."/>
            <person name="Lipzen A."/>
            <person name="Lutzoni F."/>
            <person name="Magnuson J."/>
            <person name="Mondo S."/>
            <person name="Nolan M."/>
            <person name="Ohm R."/>
            <person name="Pangilinan J."/>
            <person name="Park H.-J."/>
            <person name="Ramirez L."/>
            <person name="Alfaro M."/>
            <person name="Sun H."/>
            <person name="Tritt A."/>
            <person name="Yoshinaga Y."/>
            <person name="Zwiers L.-H."/>
            <person name="Turgeon B."/>
            <person name="Goodwin S."/>
            <person name="Spatafora J."/>
            <person name="Crous P."/>
            <person name="Grigoriev I."/>
        </authorList>
    </citation>
    <scope>NUCLEOTIDE SEQUENCE</scope>
    <source>
        <strain evidence="2">CBS 125425</strain>
    </source>
</reference>
<proteinExistence type="predicted"/>
<keyword evidence="1" id="KW-0812">Transmembrane</keyword>
<dbReference type="EMBL" id="ML996097">
    <property type="protein sequence ID" value="KAF2741410.1"/>
    <property type="molecule type" value="Genomic_DNA"/>
</dbReference>
<dbReference type="Proteomes" id="UP000799444">
    <property type="component" value="Unassembled WGS sequence"/>
</dbReference>
<name>A0A9P4RAX9_9PLEO</name>
<keyword evidence="1" id="KW-0472">Membrane</keyword>
<feature type="transmembrane region" description="Helical" evidence="1">
    <location>
        <begin position="36"/>
        <end position="59"/>
    </location>
</feature>